<keyword evidence="3" id="KW-1185">Reference proteome</keyword>
<dbReference type="STRING" id="40296.A0A0A2L4W2"/>
<dbReference type="PhylomeDB" id="A0A0A2L4W2"/>
<feature type="transmembrane region" description="Helical" evidence="1">
    <location>
        <begin position="87"/>
        <end position="109"/>
    </location>
</feature>
<evidence type="ECO:0000313" key="2">
    <source>
        <dbReference type="EMBL" id="KGO74166.1"/>
    </source>
</evidence>
<dbReference type="EMBL" id="JQGA01000705">
    <property type="protein sequence ID" value="KGO74166.1"/>
    <property type="molecule type" value="Genomic_DNA"/>
</dbReference>
<proteinExistence type="predicted"/>
<organism evidence="2 3">
    <name type="scientific">Penicillium italicum</name>
    <name type="common">Blue mold</name>
    <dbReference type="NCBI Taxonomy" id="40296"/>
    <lineage>
        <taxon>Eukaryota</taxon>
        <taxon>Fungi</taxon>
        <taxon>Dikarya</taxon>
        <taxon>Ascomycota</taxon>
        <taxon>Pezizomycotina</taxon>
        <taxon>Eurotiomycetes</taxon>
        <taxon>Eurotiomycetidae</taxon>
        <taxon>Eurotiales</taxon>
        <taxon>Aspergillaceae</taxon>
        <taxon>Penicillium</taxon>
    </lineage>
</organism>
<accession>A0A0A2L4W2</accession>
<comment type="caution">
    <text evidence="2">The sequence shown here is derived from an EMBL/GenBank/DDBJ whole genome shotgun (WGS) entry which is preliminary data.</text>
</comment>
<keyword evidence="1" id="KW-0472">Membrane</keyword>
<dbReference type="PANTHER" id="PTHR35394">
    <property type="entry name" value="DUF3176 DOMAIN-CONTAINING PROTEIN"/>
    <property type="match status" value="1"/>
</dbReference>
<dbReference type="AlphaFoldDB" id="A0A0A2L4W2"/>
<dbReference type="OrthoDB" id="5242705at2759"/>
<dbReference type="HOGENOM" id="CLU_1441509_0_0_1"/>
<keyword evidence="1" id="KW-0812">Transmembrane</keyword>
<gene>
    <name evidence="2" type="ORF">PITC_022240</name>
</gene>
<protein>
    <submittedName>
        <fullName evidence="2">Uncharacterized protein</fullName>
    </submittedName>
</protein>
<evidence type="ECO:0000313" key="3">
    <source>
        <dbReference type="Proteomes" id="UP000030104"/>
    </source>
</evidence>
<dbReference type="Proteomes" id="UP000030104">
    <property type="component" value="Unassembled WGS sequence"/>
</dbReference>
<sequence>MKTNARGYFFNSENIPYTGTDVMQTIALYDFPGCDLKPAEKLRCAMENVADAISKSFRDAAFSSKDKANSSVIGKAMTSMTYVEISWQWIVLPVVVWLLALTTLVGTMWKTNKFKSPTWKNNLLPLLFLYENDLHEKAEDFESLSGRQRARLCDTDGGMRLSKRCHTWGPRLSCQPMTTKSASEAILV</sequence>
<reference evidence="2 3" key="1">
    <citation type="journal article" date="2015" name="Mol. Plant Microbe Interact.">
        <title>Genome, transcriptome, and functional analyses of Penicillium expansum provide new insights into secondary metabolism and pathogenicity.</title>
        <authorList>
            <person name="Ballester A.R."/>
            <person name="Marcet-Houben M."/>
            <person name="Levin E."/>
            <person name="Sela N."/>
            <person name="Selma-Lazaro C."/>
            <person name="Carmona L."/>
            <person name="Wisniewski M."/>
            <person name="Droby S."/>
            <person name="Gonzalez-Candelas L."/>
            <person name="Gabaldon T."/>
        </authorList>
    </citation>
    <scope>NUCLEOTIDE SEQUENCE [LARGE SCALE GENOMIC DNA]</scope>
    <source>
        <strain evidence="2 3">PHI-1</strain>
    </source>
</reference>
<keyword evidence="1" id="KW-1133">Transmembrane helix</keyword>
<dbReference type="PANTHER" id="PTHR35394:SF5">
    <property type="entry name" value="DUF3176 DOMAIN-CONTAINING PROTEIN"/>
    <property type="match status" value="1"/>
</dbReference>
<name>A0A0A2L4W2_PENIT</name>
<evidence type="ECO:0000256" key="1">
    <source>
        <dbReference type="SAM" id="Phobius"/>
    </source>
</evidence>